<dbReference type="AlphaFoldDB" id="A0A5C3QM04"/>
<dbReference type="EMBL" id="ML178834">
    <property type="protein sequence ID" value="TFK99403.1"/>
    <property type="molecule type" value="Genomic_DNA"/>
</dbReference>
<proteinExistence type="predicted"/>
<dbReference type="Proteomes" id="UP000305067">
    <property type="component" value="Unassembled WGS sequence"/>
</dbReference>
<name>A0A5C3QM04_9AGAR</name>
<organism evidence="1 2">
    <name type="scientific">Pterulicium gracile</name>
    <dbReference type="NCBI Taxonomy" id="1884261"/>
    <lineage>
        <taxon>Eukaryota</taxon>
        <taxon>Fungi</taxon>
        <taxon>Dikarya</taxon>
        <taxon>Basidiomycota</taxon>
        <taxon>Agaricomycotina</taxon>
        <taxon>Agaricomycetes</taxon>
        <taxon>Agaricomycetidae</taxon>
        <taxon>Agaricales</taxon>
        <taxon>Pleurotineae</taxon>
        <taxon>Pterulaceae</taxon>
        <taxon>Pterulicium</taxon>
    </lineage>
</organism>
<protein>
    <submittedName>
        <fullName evidence="1">Uncharacterized protein</fullName>
    </submittedName>
</protein>
<reference evidence="1 2" key="1">
    <citation type="journal article" date="2019" name="Nat. Ecol. Evol.">
        <title>Megaphylogeny resolves global patterns of mushroom evolution.</title>
        <authorList>
            <person name="Varga T."/>
            <person name="Krizsan K."/>
            <person name="Foldi C."/>
            <person name="Dima B."/>
            <person name="Sanchez-Garcia M."/>
            <person name="Sanchez-Ramirez S."/>
            <person name="Szollosi G.J."/>
            <person name="Szarkandi J.G."/>
            <person name="Papp V."/>
            <person name="Albert L."/>
            <person name="Andreopoulos W."/>
            <person name="Angelini C."/>
            <person name="Antonin V."/>
            <person name="Barry K.W."/>
            <person name="Bougher N.L."/>
            <person name="Buchanan P."/>
            <person name="Buyck B."/>
            <person name="Bense V."/>
            <person name="Catcheside P."/>
            <person name="Chovatia M."/>
            <person name="Cooper J."/>
            <person name="Damon W."/>
            <person name="Desjardin D."/>
            <person name="Finy P."/>
            <person name="Geml J."/>
            <person name="Haridas S."/>
            <person name="Hughes K."/>
            <person name="Justo A."/>
            <person name="Karasinski D."/>
            <person name="Kautmanova I."/>
            <person name="Kiss B."/>
            <person name="Kocsube S."/>
            <person name="Kotiranta H."/>
            <person name="LaButti K.M."/>
            <person name="Lechner B.E."/>
            <person name="Liimatainen K."/>
            <person name="Lipzen A."/>
            <person name="Lukacs Z."/>
            <person name="Mihaltcheva S."/>
            <person name="Morgado L.N."/>
            <person name="Niskanen T."/>
            <person name="Noordeloos M.E."/>
            <person name="Ohm R.A."/>
            <person name="Ortiz-Santana B."/>
            <person name="Ovrebo C."/>
            <person name="Racz N."/>
            <person name="Riley R."/>
            <person name="Savchenko A."/>
            <person name="Shiryaev A."/>
            <person name="Soop K."/>
            <person name="Spirin V."/>
            <person name="Szebenyi C."/>
            <person name="Tomsovsky M."/>
            <person name="Tulloss R.E."/>
            <person name="Uehling J."/>
            <person name="Grigoriev I.V."/>
            <person name="Vagvolgyi C."/>
            <person name="Papp T."/>
            <person name="Martin F.M."/>
            <person name="Miettinen O."/>
            <person name="Hibbett D.S."/>
            <person name="Nagy L.G."/>
        </authorList>
    </citation>
    <scope>NUCLEOTIDE SEQUENCE [LARGE SCALE GENOMIC DNA]</scope>
    <source>
        <strain evidence="1 2">CBS 309.79</strain>
    </source>
</reference>
<keyword evidence="2" id="KW-1185">Reference proteome</keyword>
<gene>
    <name evidence="1" type="ORF">BDV98DRAFT_571537</name>
</gene>
<sequence>MMPKPMGDSCYGHLSQPNSPVYLGTSSAGGQYASRFSQDLSTPHLGANLSSTGYYASRSSQDLSTYQHATSRLDKRVHCGYTSQQSVANLLSVGWPWVNSNR</sequence>
<evidence type="ECO:0000313" key="2">
    <source>
        <dbReference type="Proteomes" id="UP000305067"/>
    </source>
</evidence>
<evidence type="ECO:0000313" key="1">
    <source>
        <dbReference type="EMBL" id="TFK99403.1"/>
    </source>
</evidence>
<accession>A0A5C3QM04</accession>